<dbReference type="PANTHER" id="PTHR43300:SF11">
    <property type="entry name" value="ACETYLTRANSFERASE RV3034C-RELATED"/>
    <property type="match status" value="1"/>
</dbReference>
<evidence type="ECO:0000313" key="1">
    <source>
        <dbReference type="EMBL" id="QHT10125.1"/>
    </source>
</evidence>
<dbReference type="InterPro" id="IPR001451">
    <property type="entry name" value="Hexapep"/>
</dbReference>
<protein>
    <recommendedName>
        <fullName evidence="2">Acetyltransferase</fullName>
    </recommendedName>
</protein>
<dbReference type="AlphaFoldDB" id="A0A6C0D351"/>
<reference evidence="1" key="1">
    <citation type="journal article" date="2020" name="Nature">
        <title>Giant virus diversity and host interactions through global metagenomics.</title>
        <authorList>
            <person name="Schulz F."/>
            <person name="Roux S."/>
            <person name="Paez-Espino D."/>
            <person name="Jungbluth S."/>
            <person name="Walsh D.A."/>
            <person name="Denef V.J."/>
            <person name="McMahon K.D."/>
            <person name="Konstantinidis K.T."/>
            <person name="Eloe-Fadrosh E.A."/>
            <person name="Kyrpides N.C."/>
            <person name="Woyke T."/>
        </authorList>
    </citation>
    <scope>NUCLEOTIDE SEQUENCE</scope>
    <source>
        <strain evidence="1">GVMAG-M-3300023174-104</strain>
    </source>
</reference>
<dbReference type="Gene3D" id="2.160.10.10">
    <property type="entry name" value="Hexapeptide repeat proteins"/>
    <property type="match status" value="1"/>
</dbReference>
<dbReference type="SUPFAM" id="SSF51161">
    <property type="entry name" value="Trimeric LpxA-like enzymes"/>
    <property type="match status" value="1"/>
</dbReference>
<evidence type="ECO:0008006" key="2">
    <source>
        <dbReference type="Google" id="ProtNLM"/>
    </source>
</evidence>
<accession>A0A6C0D351</accession>
<dbReference type="CDD" id="cd03349">
    <property type="entry name" value="LbH_XAT"/>
    <property type="match status" value="1"/>
</dbReference>
<organism evidence="1">
    <name type="scientific">viral metagenome</name>
    <dbReference type="NCBI Taxonomy" id="1070528"/>
    <lineage>
        <taxon>unclassified sequences</taxon>
        <taxon>metagenomes</taxon>
        <taxon>organismal metagenomes</taxon>
    </lineage>
</organism>
<dbReference type="EMBL" id="MN739518">
    <property type="protein sequence ID" value="QHT10125.1"/>
    <property type="molecule type" value="Genomic_DNA"/>
</dbReference>
<dbReference type="Pfam" id="PF00132">
    <property type="entry name" value="Hexapep"/>
    <property type="match status" value="1"/>
</dbReference>
<name>A0A6C0D351_9ZZZZ</name>
<dbReference type="InterPro" id="IPR050179">
    <property type="entry name" value="Trans_hexapeptide_repeat"/>
</dbReference>
<dbReference type="InterPro" id="IPR011004">
    <property type="entry name" value="Trimer_LpxA-like_sf"/>
</dbReference>
<dbReference type="PANTHER" id="PTHR43300">
    <property type="entry name" value="ACETYLTRANSFERASE"/>
    <property type="match status" value="1"/>
</dbReference>
<proteinExistence type="predicted"/>
<sequence>MSMEKGELTYIGEGLEVLSWGTLPPDRSIVRIGNYCSLARFITFYVDGNHRYDHASTFPFYELGHSKNIVNKNCWGKGAPIVGHDVWIGNHATIMSGVTLGHGCIVGAHSVVTKDVPPYAIVAGNPAIIVKYRFEEEIRSELLQSEWWDLPKEVVIEELAPLQYDVNQFLEKVKEIKNRKPLSPSWWNWQWWKDILNLK</sequence>